<keyword evidence="1" id="KW-0812">Transmembrane</keyword>
<keyword evidence="1" id="KW-1133">Transmembrane helix</keyword>
<dbReference type="RefSeq" id="WP_179294061.1">
    <property type="nucleotide sequence ID" value="NZ_FZMP01000229.1"/>
</dbReference>
<accession>A0A284VTW2</accession>
<keyword evidence="1" id="KW-0472">Membrane</keyword>
<name>A0A284VTW2_9EURY</name>
<proteinExistence type="predicted"/>
<dbReference type="EMBL" id="FZMP01000229">
    <property type="protein sequence ID" value="SNQ62649.1"/>
    <property type="molecule type" value="Genomic_DNA"/>
</dbReference>
<evidence type="ECO:0000313" key="2">
    <source>
        <dbReference type="EMBL" id="SNQ62649.1"/>
    </source>
</evidence>
<organism evidence="2 3">
    <name type="scientific">Candidatus Methanoperedens nitratireducens</name>
    <dbReference type="NCBI Taxonomy" id="1392998"/>
    <lineage>
        <taxon>Archaea</taxon>
        <taxon>Methanobacteriati</taxon>
        <taxon>Methanobacteriota</taxon>
        <taxon>Stenosarchaea group</taxon>
        <taxon>Methanomicrobia</taxon>
        <taxon>Methanosarcinales</taxon>
        <taxon>ANME-2 cluster</taxon>
        <taxon>Candidatus Methanoperedentaceae</taxon>
        <taxon>Candidatus Methanoperedens</taxon>
    </lineage>
</organism>
<dbReference type="AlphaFoldDB" id="A0A284VTW2"/>
<feature type="transmembrane region" description="Helical" evidence="1">
    <location>
        <begin position="18"/>
        <end position="40"/>
    </location>
</feature>
<keyword evidence="3" id="KW-1185">Reference proteome</keyword>
<protein>
    <submittedName>
        <fullName evidence="2">Uncharacterized protein</fullName>
    </submittedName>
</protein>
<sequence length="53" mass="5870">MQDNINETKSGIERFWEFIQFGLVRILVAMGTGFIIASILNPAGTSRVIGMIL</sequence>
<reference evidence="3" key="1">
    <citation type="submission" date="2017-06" db="EMBL/GenBank/DDBJ databases">
        <authorList>
            <person name="Cremers G."/>
        </authorList>
    </citation>
    <scope>NUCLEOTIDE SEQUENCE [LARGE SCALE GENOMIC DNA]</scope>
</reference>
<gene>
    <name evidence="2" type="ORF">MNV_80050</name>
</gene>
<evidence type="ECO:0000313" key="3">
    <source>
        <dbReference type="Proteomes" id="UP000218615"/>
    </source>
</evidence>
<evidence type="ECO:0000256" key="1">
    <source>
        <dbReference type="SAM" id="Phobius"/>
    </source>
</evidence>
<dbReference type="Proteomes" id="UP000218615">
    <property type="component" value="Unassembled WGS sequence"/>
</dbReference>